<evidence type="ECO:0000256" key="1">
    <source>
        <dbReference type="SAM" id="MobiDB-lite"/>
    </source>
</evidence>
<evidence type="ECO:0000313" key="2">
    <source>
        <dbReference type="EMBL" id="KMM66980.1"/>
    </source>
</evidence>
<dbReference type="AlphaFoldDB" id="A0A0J6FCG0"/>
<gene>
    <name evidence="2" type="ORF">CPAG_03316</name>
</gene>
<accession>A0A0J6FCG0</accession>
<proteinExistence type="predicted"/>
<feature type="compositionally biased region" description="Basic and acidic residues" evidence="1">
    <location>
        <begin position="12"/>
        <end position="24"/>
    </location>
</feature>
<sequence>MRPAFPCGWEHTTPEGGKERTADRSRCRSFRTAVPFPVPGRRRLSSLLGVDAAGARAVKPWESLLAAGHSCNQSALGKPSIRARAPLLAGRVAWHGLAFPPSAVETSDPEGAAGQSACGFLACLTQLSPVRPVSYADTRQHPRHTARRSSLVASPGSQEKDPIPLLRRRTGETQLPYARLFGREVDCVTRGVRVLVDPNLVYLVCVALSHSTPEQIPT</sequence>
<organism evidence="2 3">
    <name type="scientific">Coccidioides posadasii RMSCC 3488</name>
    <dbReference type="NCBI Taxonomy" id="454284"/>
    <lineage>
        <taxon>Eukaryota</taxon>
        <taxon>Fungi</taxon>
        <taxon>Dikarya</taxon>
        <taxon>Ascomycota</taxon>
        <taxon>Pezizomycotina</taxon>
        <taxon>Eurotiomycetes</taxon>
        <taxon>Eurotiomycetidae</taxon>
        <taxon>Onygenales</taxon>
        <taxon>Onygenaceae</taxon>
        <taxon>Coccidioides</taxon>
    </lineage>
</organism>
<dbReference type="EMBL" id="DS268110">
    <property type="protein sequence ID" value="KMM66980.1"/>
    <property type="molecule type" value="Genomic_DNA"/>
</dbReference>
<name>A0A0J6FCG0_COCPO</name>
<dbReference type="VEuPathDB" id="FungiDB:CPAG_03316"/>
<dbReference type="Proteomes" id="UP000054567">
    <property type="component" value="Unassembled WGS sequence"/>
</dbReference>
<reference evidence="3" key="3">
    <citation type="journal article" date="2010" name="Genome Res.">
        <title>Population genomic sequencing of Coccidioides fungi reveals recent hybridization and transposon control.</title>
        <authorList>
            <person name="Neafsey D.E."/>
            <person name="Barker B.M."/>
            <person name="Sharpton T.J."/>
            <person name="Stajich J.E."/>
            <person name="Park D.J."/>
            <person name="Whiston E."/>
            <person name="Hung C.-Y."/>
            <person name="McMahan C."/>
            <person name="White J."/>
            <person name="Sykes S."/>
            <person name="Heiman D."/>
            <person name="Young S."/>
            <person name="Zeng Q."/>
            <person name="Abouelleil A."/>
            <person name="Aftuck L."/>
            <person name="Bessette D."/>
            <person name="Brown A."/>
            <person name="FitzGerald M."/>
            <person name="Lui A."/>
            <person name="Macdonald J.P."/>
            <person name="Priest M."/>
            <person name="Orbach M.J."/>
            <person name="Galgiani J.N."/>
            <person name="Kirkland T.N."/>
            <person name="Cole G.T."/>
            <person name="Birren B.W."/>
            <person name="Henn M.R."/>
            <person name="Taylor J.W."/>
            <person name="Rounsley S.D."/>
        </authorList>
    </citation>
    <scope>NUCLEOTIDE SEQUENCE [LARGE SCALE GENOMIC DNA]</scope>
    <source>
        <strain evidence="3">RMSCC 3488</strain>
    </source>
</reference>
<protein>
    <submittedName>
        <fullName evidence="2">Uncharacterized protein</fullName>
    </submittedName>
</protein>
<feature type="region of interest" description="Disordered" evidence="1">
    <location>
        <begin position="1"/>
        <end position="24"/>
    </location>
</feature>
<evidence type="ECO:0000313" key="3">
    <source>
        <dbReference type="Proteomes" id="UP000054567"/>
    </source>
</evidence>
<reference evidence="3" key="2">
    <citation type="journal article" date="2009" name="Genome Res.">
        <title>Comparative genomic analyses of the human fungal pathogens Coccidioides and their relatives.</title>
        <authorList>
            <person name="Sharpton T.J."/>
            <person name="Stajich J.E."/>
            <person name="Rounsley S.D."/>
            <person name="Gardner M.J."/>
            <person name="Wortman J.R."/>
            <person name="Jordar V.S."/>
            <person name="Maiti R."/>
            <person name="Kodira C.D."/>
            <person name="Neafsey D.E."/>
            <person name="Zeng Q."/>
            <person name="Hung C.-Y."/>
            <person name="McMahan C."/>
            <person name="Muszewska A."/>
            <person name="Grynberg M."/>
            <person name="Mandel M.A."/>
            <person name="Kellner E.M."/>
            <person name="Barker B.M."/>
            <person name="Galgiani J.N."/>
            <person name="Orbach M.J."/>
            <person name="Kirkland T.N."/>
            <person name="Cole G.T."/>
            <person name="Henn M.R."/>
            <person name="Birren B.W."/>
            <person name="Taylor J.W."/>
        </authorList>
    </citation>
    <scope>NUCLEOTIDE SEQUENCE [LARGE SCALE GENOMIC DNA]</scope>
    <source>
        <strain evidence="3">RMSCC 3488</strain>
    </source>
</reference>
<reference evidence="2 3" key="1">
    <citation type="submission" date="2007-06" db="EMBL/GenBank/DDBJ databases">
        <title>The Genome Sequence of Coccidioides posadasii RMSCC_3488.</title>
        <authorList>
            <consortium name="Coccidioides Genome Resources Consortium"/>
            <consortium name="The Broad Institute Genome Sequencing Platform"/>
            <person name="Henn M.R."/>
            <person name="Sykes S."/>
            <person name="Young S."/>
            <person name="Jaffe D."/>
            <person name="Berlin A."/>
            <person name="Alvarez P."/>
            <person name="Butler J."/>
            <person name="Gnerre S."/>
            <person name="Grabherr M."/>
            <person name="Mauceli E."/>
            <person name="Brockman W."/>
            <person name="Kodira C."/>
            <person name="Alvarado L."/>
            <person name="Zeng Q."/>
            <person name="Crawford M."/>
            <person name="Antoine C."/>
            <person name="Devon K."/>
            <person name="Galgiani J."/>
            <person name="Orsborn K."/>
            <person name="Lewis M.L."/>
            <person name="Nusbaum C."/>
            <person name="Galagan J."/>
            <person name="Birren B."/>
        </authorList>
    </citation>
    <scope>NUCLEOTIDE SEQUENCE [LARGE SCALE GENOMIC DNA]</scope>
    <source>
        <strain evidence="2 3">RMSCC 3488</strain>
    </source>
</reference>
<feature type="region of interest" description="Disordered" evidence="1">
    <location>
        <begin position="135"/>
        <end position="163"/>
    </location>
</feature>